<accession>A0AAV5HK68</accession>
<organism evidence="2 3">
    <name type="scientific">Rubroshorea leprosula</name>
    <dbReference type="NCBI Taxonomy" id="152421"/>
    <lineage>
        <taxon>Eukaryota</taxon>
        <taxon>Viridiplantae</taxon>
        <taxon>Streptophyta</taxon>
        <taxon>Embryophyta</taxon>
        <taxon>Tracheophyta</taxon>
        <taxon>Spermatophyta</taxon>
        <taxon>Magnoliopsida</taxon>
        <taxon>eudicotyledons</taxon>
        <taxon>Gunneridae</taxon>
        <taxon>Pentapetalae</taxon>
        <taxon>rosids</taxon>
        <taxon>malvids</taxon>
        <taxon>Malvales</taxon>
        <taxon>Dipterocarpaceae</taxon>
        <taxon>Rubroshorea</taxon>
    </lineage>
</organism>
<proteinExistence type="predicted"/>
<keyword evidence="1" id="KW-0732">Signal</keyword>
<dbReference type="AlphaFoldDB" id="A0AAV5HK68"/>
<keyword evidence="3" id="KW-1185">Reference proteome</keyword>
<evidence type="ECO:0000313" key="2">
    <source>
        <dbReference type="EMBL" id="GKU86299.1"/>
    </source>
</evidence>
<name>A0AAV5HK68_9ROSI</name>
<evidence type="ECO:0000256" key="1">
    <source>
        <dbReference type="SAM" id="SignalP"/>
    </source>
</evidence>
<evidence type="ECO:0000313" key="3">
    <source>
        <dbReference type="Proteomes" id="UP001054252"/>
    </source>
</evidence>
<feature type="signal peptide" evidence="1">
    <location>
        <begin position="1"/>
        <end position="28"/>
    </location>
</feature>
<dbReference type="EMBL" id="BPVZ01000001">
    <property type="protein sequence ID" value="GKU86299.1"/>
    <property type="molecule type" value="Genomic_DNA"/>
</dbReference>
<dbReference type="PANTHER" id="PTHR33592:SF3">
    <property type="entry name" value="TRANSMEMBRANE PROTEIN"/>
    <property type="match status" value="1"/>
</dbReference>
<protein>
    <submittedName>
        <fullName evidence="2">Uncharacterized protein</fullName>
    </submittedName>
</protein>
<dbReference type="Proteomes" id="UP001054252">
    <property type="component" value="Unassembled WGS sequence"/>
</dbReference>
<feature type="chain" id="PRO_5043876306" evidence="1">
    <location>
        <begin position="29"/>
        <end position="105"/>
    </location>
</feature>
<sequence length="105" mass="11321">MAMYEKNDLCKIILLFCFFLSSIQLATPRPLGGDWWGMKDELVFPSLQRGPETPSGPNPCTYIPGGSSGNCQLNSINVVGHVVHTPAAAFPIVKGSKSNDHDNSS</sequence>
<reference evidence="2 3" key="1">
    <citation type="journal article" date="2021" name="Commun. Biol.">
        <title>The genome of Shorea leprosula (Dipterocarpaceae) highlights the ecological relevance of drought in aseasonal tropical rainforests.</title>
        <authorList>
            <person name="Ng K.K.S."/>
            <person name="Kobayashi M.J."/>
            <person name="Fawcett J.A."/>
            <person name="Hatakeyama M."/>
            <person name="Paape T."/>
            <person name="Ng C.H."/>
            <person name="Ang C.C."/>
            <person name="Tnah L.H."/>
            <person name="Lee C.T."/>
            <person name="Nishiyama T."/>
            <person name="Sese J."/>
            <person name="O'Brien M.J."/>
            <person name="Copetti D."/>
            <person name="Mohd Noor M.I."/>
            <person name="Ong R.C."/>
            <person name="Putra M."/>
            <person name="Sireger I.Z."/>
            <person name="Indrioko S."/>
            <person name="Kosugi Y."/>
            <person name="Izuno A."/>
            <person name="Isagi Y."/>
            <person name="Lee S.L."/>
            <person name="Shimizu K.K."/>
        </authorList>
    </citation>
    <scope>NUCLEOTIDE SEQUENCE [LARGE SCALE GENOMIC DNA]</scope>
    <source>
        <strain evidence="2">214</strain>
    </source>
</reference>
<gene>
    <name evidence="2" type="ORF">SLEP1_g839</name>
</gene>
<comment type="caution">
    <text evidence="2">The sequence shown here is derived from an EMBL/GenBank/DDBJ whole genome shotgun (WGS) entry which is preliminary data.</text>
</comment>
<dbReference type="PANTHER" id="PTHR33592">
    <property type="entry name" value="TRANSMEMBRANE PROTEIN"/>
    <property type="match status" value="1"/>
</dbReference>